<comment type="caution">
    <text evidence="7">The sequence shown here is derived from an EMBL/GenBank/DDBJ whole genome shotgun (WGS) entry which is preliminary data.</text>
</comment>
<dbReference type="Gene3D" id="3.50.50.60">
    <property type="entry name" value="FAD/NAD(P)-binding domain"/>
    <property type="match status" value="2"/>
</dbReference>
<keyword evidence="4" id="KW-0521">NADP</keyword>
<keyword evidence="5" id="KW-0520">NAD</keyword>
<dbReference type="Pfam" id="PF01593">
    <property type="entry name" value="Amino_oxidase"/>
    <property type="match status" value="1"/>
</dbReference>
<dbReference type="InterPro" id="IPR002937">
    <property type="entry name" value="Amino_oxidase"/>
</dbReference>
<evidence type="ECO:0000256" key="3">
    <source>
        <dbReference type="ARBA" id="ARBA00022827"/>
    </source>
</evidence>
<name>A0ABW3IQL5_9RHOB</name>
<gene>
    <name evidence="7" type="ORF">ACFQ2S_10180</name>
</gene>
<evidence type="ECO:0000256" key="1">
    <source>
        <dbReference type="ARBA" id="ARBA00022630"/>
    </source>
</evidence>
<evidence type="ECO:0000256" key="2">
    <source>
        <dbReference type="ARBA" id="ARBA00022729"/>
    </source>
</evidence>
<dbReference type="Proteomes" id="UP001597108">
    <property type="component" value="Unassembled WGS sequence"/>
</dbReference>
<keyword evidence="3" id="KW-0274">FAD</keyword>
<dbReference type="PANTHER" id="PTHR46091">
    <property type="entry name" value="BLR7054 PROTEIN"/>
    <property type="match status" value="1"/>
</dbReference>
<keyword evidence="1" id="KW-0285">Flavoprotein</keyword>
<protein>
    <submittedName>
        <fullName evidence="7">Phytoene desaturase family protein</fullName>
    </submittedName>
</protein>
<dbReference type="SUPFAM" id="SSF51905">
    <property type="entry name" value="FAD/NAD(P)-binding domain"/>
    <property type="match status" value="1"/>
</dbReference>
<keyword evidence="8" id="KW-1185">Reference proteome</keyword>
<evidence type="ECO:0000256" key="5">
    <source>
        <dbReference type="ARBA" id="ARBA00023027"/>
    </source>
</evidence>
<evidence type="ECO:0000313" key="8">
    <source>
        <dbReference type="Proteomes" id="UP001597108"/>
    </source>
</evidence>
<dbReference type="InterPro" id="IPR052206">
    <property type="entry name" value="Retinol_saturase"/>
</dbReference>
<organism evidence="7 8">
    <name type="scientific">Tropicimonas aquimaris</name>
    <dbReference type="NCBI Taxonomy" id="914152"/>
    <lineage>
        <taxon>Bacteria</taxon>
        <taxon>Pseudomonadati</taxon>
        <taxon>Pseudomonadota</taxon>
        <taxon>Alphaproteobacteria</taxon>
        <taxon>Rhodobacterales</taxon>
        <taxon>Roseobacteraceae</taxon>
        <taxon>Tropicimonas</taxon>
    </lineage>
</organism>
<evidence type="ECO:0000256" key="4">
    <source>
        <dbReference type="ARBA" id="ARBA00022857"/>
    </source>
</evidence>
<dbReference type="EMBL" id="JBHTJT010000010">
    <property type="protein sequence ID" value="MFD0980020.1"/>
    <property type="molecule type" value="Genomic_DNA"/>
</dbReference>
<dbReference type="PANTHER" id="PTHR46091:SF3">
    <property type="entry name" value="AMINE OXIDASE DOMAIN-CONTAINING PROTEIN"/>
    <property type="match status" value="1"/>
</dbReference>
<sequence>MRRRSGMTDADRNGWDAIVIGSGIGGMAAAAALSKNEYRVLLLEQYQTLGGLSHSFKIEGFQWDAGIHYLNHVAPEDRERRILDWLSDTPIELASMGAIFDNLHIGDAPPLALSRPYEAQARDLKDRFPEEAEAIDEWIAALKEGRDAVHKLTMTRAMPEIMGAALKWWHGHAIDRWCKRTTQEVIDEITDNPDLAAAFAAQWFDHGGRPSKASFAMHALITGGYLQSGAWYPKGGGAAFANHILPTIWKAGGEVRADTKVVTLMIEDGRVVGVRTAQGEDIRADTVISDIGARETVNHLLPQGCGHQDWIDEINALPHSVAHFSLFVGFEGDIQRAGASRSNHWIYPGGKVDVVWTDAPDSPPPGLFVSFASLKDPGHDPGPSQKYAGEIVAWADWSVVERWADMEPGARGDDYRSFKARVEEVMFAQFEACFPELAKLVVFRNLSTPLTTHAITGHHKGAFYGIDTTPERLMSEALQTRTPVPGLFLAGQDVLTPGIPGALWGGVLAAATVDPRLFRQLPG</sequence>
<dbReference type="InterPro" id="IPR036188">
    <property type="entry name" value="FAD/NAD-bd_sf"/>
</dbReference>
<evidence type="ECO:0000259" key="6">
    <source>
        <dbReference type="Pfam" id="PF01593"/>
    </source>
</evidence>
<feature type="domain" description="Amine oxidase" evidence="6">
    <location>
        <begin position="24"/>
        <end position="371"/>
    </location>
</feature>
<accession>A0ABW3IQL5</accession>
<proteinExistence type="predicted"/>
<keyword evidence="2" id="KW-0732">Signal</keyword>
<evidence type="ECO:0000313" key="7">
    <source>
        <dbReference type="EMBL" id="MFD0980020.1"/>
    </source>
</evidence>
<reference evidence="8" key="1">
    <citation type="journal article" date="2019" name="Int. J. Syst. Evol. Microbiol.">
        <title>The Global Catalogue of Microorganisms (GCM) 10K type strain sequencing project: providing services to taxonomists for standard genome sequencing and annotation.</title>
        <authorList>
            <consortium name="The Broad Institute Genomics Platform"/>
            <consortium name="The Broad Institute Genome Sequencing Center for Infectious Disease"/>
            <person name="Wu L."/>
            <person name="Ma J."/>
        </authorList>
    </citation>
    <scope>NUCLEOTIDE SEQUENCE [LARGE SCALE GENOMIC DNA]</scope>
    <source>
        <strain evidence="8">CCUG 60524</strain>
    </source>
</reference>
<dbReference type="RefSeq" id="WP_386074358.1">
    <property type="nucleotide sequence ID" value="NZ_JBHTJT010000010.1"/>
</dbReference>